<gene>
    <name evidence="5" type="ORF">AF333_09525</name>
</gene>
<dbReference type="EMBL" id="LGUG01000004">
    <property type="protein sequence ID" value="KON95680.1"/>
    <property type="molecule type" value="Genomic_DNA"/>
</dbReference>
<feature type="domain" description="Solute-binding protein family 3/N-terminal" evidence="3">
    <location>
        <begin position="42"/>
        <end position="265"/>
    </location>
</feature>
<dbReference type="STRING" id="47500.AF333_09525"/>
<dbReference type="SMART" id="SM00079">
    <property type="entry name" value="PBPe"/>
    <property type="match status" value="1"/>
</dbReference>
<dbReference type="Pfam" id="PF00497">
    <property type="entry name" value="SBP_bac_3"/>
    <property type="match status" value="1"/>
</dbReference>
<dbReference type="Gene3D" id="3.40.190.10">
    <property type="entry name" value="Periplasmic binding protein-like II"/>
    <property type="match status" value="2"/>
</dbReference>
<comment type="caution">
    <text evidence="5">The sequence shown here is derived from an EMBL/GenBank/DDBJ whole genome shotgun (WGS) entry which is preliminary data.</text>
</comment>
<dbReference type="PANTHER" id="PTHR35936:SF17">
    <property type="entry name" value="ARGININE-BINDING EXTRACELLULAR PROTEIN ARTP"/>
    <property type="match status" value="1"/>
</dbReference>
<dbReference type="PANTHER" id="PTHR35936">
    <property type="entry name" value="MEMBRANE-BOUND LYTIC MUREIN TRANSGLYCOSYLASE F"/>
    <property type="match status" value="1"/>
</dbReference>
<dbReference type="GO" id="GO:0016020">
    <property type="term" value="C:membrane"/>
    <property type="evidence" value="ECO:0007669"/>
    <property type="project" value="InterPro"/>
</dbReference>
<dbReference type="CDD" id="cd13624">
    <property type="entry name" value="PBP2_Arg_Lys_His"/>
    <property type="match status" value="1"/>
</dbReference>
<keyword evidence="6" id="KW-1185">Reference proteome</keyword>
<dbReference type="AlphaFoldDB" id="A0A0D1Y9B0"/>
<feature type="domain" description="Ionotropic glutamate receptor C-terminal" evidence="4">
    <location>
        <begin position="42"/>
        <end position="265"/>
    </location>
</feature>
<name>A0A0D1Y9B0_ANEMI</name>
<reference evidence="5 6" key="1">
    <citation type="submission" date="2015-07" db="EMBL/GenBank/DDBJ databases">
        <title>Fjat-14205 dsm 2895.</title>
        <authorList>
            <person name="Liu B."/>
            <person name="Wang J."/>
            <person name="Zhu Y."/>
            <person name="Liu G."/>
            <person name="Chen Q."/>
            <person name="Chen Z."/>
            <person name="Lan J."/>
            <person name="Che J."/>
            <person name="Ge C."/>
            <person name="Shi H."/>
            <person name="Pan Z."/>
            <person name="Liu X."/>
        </authorList>
    </citation>
    <scope>NUCLEOTIDE SEQUENCE [LARGE SCALE GENOMIC DNA]</scope>
    <source>
        <strain evidence="5 6">DSM 2895</strain>
    </source>
</reference>
<dbReference type="InterPro" id="IPR001638">
    <property type="entry name" value="Solute-binding_3/MltF_N"/>
</dbReference>
<dbReference type="SMART" id="SM00062">
    <property type="entry name" value="PBPb"/>
    <property type="match status" value="1"/>
</dbReference>
<dbReference type="Proteomes" id="UP000037269">
    <property type="component" value="Unassembled WGS sequence"/>
</dbReference>
<dbReference type="InterPro" id="IPR001320">
    <property type="entry name" value="Iontro_rcpt_C"/>
</dbReference>
<sequence>MEVNIHMKKKFSLLFLACLFVFALAGCGGGAKEGSTSVSGKKITVGTDASFPPFESMSPTGDPEGFDIDLIKAIAETQNIEVQVKHTGWDAMMAGLEDGSVDVGIAGITITDDRKKSFDFTTPYFTAKQVILMKKDAPAVNKVADLKGKKIGVQSGTTGQFLVEEHLGKGYSGLKGFEEVAGAIEDMKNGRIDAVVADNAVVKKFMEQLKLDNVNIIEDTSAKQEQYGIAVKKGNKELLDKLNKGLTAVKENGKYDEIYNKYLGR</sequence>
<evidence type="ECO:0000259" key="3">
    <source>
        <dbReference type="SMART" id="SM00062"/>
    </source>
</evidence>
<proteinExistence type="predicted"/>
<organism evidence="5 6">
    <name type="scientific">Aneurinibacillus migulanus</name>
    <name type="common">Bacillus migulanus</name>
    <dbReference type="NCBI Taxonomy" id="47500"/>
    <lineage>
        <taxon>Bacteria</taxon>
        <taxon>Bacillati</taxon>
        <taxon>Bacillota</taxon>
        <taxon>Bacilli</taxon>
        <taxon>Bacillales</taxon>
        <taxon>Paenibacillaceae</taxon>
        <taxon>Aneurinibacillus group</taxon>
        <taxon>Aneurinibacillus</taxon>
    </lineage>
</organism>
<dbReference type="PATRIC" id="fig|47500.12.peg.6641"/>
<evidence type="ECO:0000256" key="1">
    <source>
        <dbReference type="ARBA" id="ARBA00022729"/>
    </source>
</evidence>
<accession>A0A0D1Y9B0</accession>
<evidence type="ECO:0000313" key="5">
    <source>
        <dbReference type="EMBL" id="KON95680.1"/>
    </source>
</evidence>
<evidence type="ECO:0000256" key="2">
    <source>
        <dbReference type="SAM" id="SignalP"/>
    </source>
</evidence>
<keyword evidence="1 2" id="KW-0732">Signal</keyword>
<feature type="signal peptide" evidence="2">
    <location>
        <begin position="1"/>
        <end position="25"/>
    </location>
</feature>
<evidence type="ECO:0000313" key="6">
    <source>
        <dbReference type="Proteomes" id="UP000037269"/>
    </source>
</evidence>
<dbReference type="GO" id="GO:0015276">
    <property type="term" value="F:ligand-gated monoatomic ion channel activity"/>
    <property type="evidence" value="ECO:0007669"/>
    <property type="project" value="InterPro"/>
</dbReference>
<feature type="chain" id="PRO_5041038780" evidence="2">
    <location>
        <begin position="26"/>
        <end position="265"/>
    </location>
</feature>
<dbReference type="SUPFAM" id="SSF53850">
    <property type="entry name" value="Periplasmic binding protein-like II"/>
    <property type="match status" value="1"/>
</dbReference>
<protein>
    <submittedName>
        <fullName evidence="5">Uncharacterized protein</fullName>
    </submittedName>
</protein>
<evidence type="ECO:0000259" key="4">
    <source>
        <dbReference type="SMART" id="SM00079"/>
    </source>
</evidence>